<keyword evidence="1" id="KW-1133">Transmembrane helix</keyword>
<accession>A0A382Q7H0</accession>
<evidence type="ECO:0000313" key="2">
    <source>
        <dbReference type="EMBL" id="SVC81523.1"/>
    </source>
</evidence>
<reference evidence="2" key="1">
    <citation type="submission" date="2018-05" db="EMBL/GenBank/DDBJ databases">
        <authorList>
            <person name="Lanie J.A."/>
            <person name="Ng W.-L."/>
            <person name="Kazmierczak K.M."/>
            <person name="Andrzejewski T.M."/>
            <person name="Davidsen T.M."/>
            <person name="Wayne K.J."/>
            <person name="Tettelin H."/>
            <person name="Glass J.I."/>
            <person name="Rusch D."/>
            <person name="Podicherti R."/>
            <person name="Tsui H.-C.T."/>
            <person name="Winkler M.E."/>
        </authorList>
    </citation>
    <scope>NUCLEOTIDE SEQUENCE</scope>
</reference>
<proteinExistence type="predicted"/>
<protein>
    <submittedName>
        <fullName evidence="2">Uncharacterized protein</fullName>
    </submittedName>
</protein>
<organism evidence="2">
    <name type="scientific">marine metagenome</name>
    <dbReference type="NCBI Taxonomy" id="408172"/>
    <lineage>
        <taxon>unclassified sequences</taxon>
        <taxon>metagenomes</taxon>
        <taxon>ecological metagenomes</taxon>
    </lineage>
</organism>
<sequence>MNNFHHYKLLTVITAVLICVIMAFYAAKQELAAAEVEVATANSEYQAHLGHIEKSWHETPDAVGLLAILSEEAQIAHAHAGYAITDVEDYDNIRLHIPHVRHAISTASETGGPGKGFGVERAAQGVADHMDYARNTSDATDSVKLHAEHIITSAKNIVAWSNKIIRMSDQIMGGASPIATSYYAEEVSMRTNWILNGNDADGDGKISWVEGEGGLAQIRQHLGFIEREG</sequence>
<evidence type="ECO:0000256" key="1">
    <source>
        <dbReference type="SAM" id="Phobius"/>
    </source>
</evidence>
<keyword evidence="1" id="KW-0812">Transmembrane</keyword>
<dbReference type="EMBL" id="UINC01112519">
    <property type="protein sequence ID" value="SVC81523.1"/>
    <property type="molecule type" value="Genomic_DNA"/>
</dbReference>
<feature type="transmembrane region" description="Helical" evidence="1">
    <location>
        <begin position="7"/>
        <end position="27"/>
    </location>
</feature>
<gene>
    <name evidence="2" type="ORF">METZ01_LOCUS334377</name>
</gene>
<keyword evidence="1" id="KW-0472">Membrane</keyword>
<name>A0A382Q7H0_9ZZZZ</name>
<dbReference type="AlphaFoldDB" id="A0A382Q7H0"/>